<keyword evidence="7" id="KW-0418">Kinase</keyword>
<keyword evidence="2" id="KW-0813">Transport</keyword>
<evidence type="ECO:0000256" key="3">
    <source>
        <dbReference type="ARBA" id="ARBA00022490"/>
    </source>
</evidence>
<evidence type="ECO:0000256" key="10">
    <source>
        <dbReference type="ARBA" id="ARBA00042072"/>
    </source>
</evidence>
<keyword evidence="4" id="KW-0597">Phosphoprotein</keyword>
<comment type="caution">
    <text evidence="12">The sequence shown here is derived from an EMBL/GenBank/DDBJ whole genome shotgun (WGS) entry which is preliminary data.</text>
</comment>
<dbReference type="InterPro" id="IPR016152">
    <property type="entry name" value="PTrfase/Anion_transptr"/>
</dbReference>
<keyword evidence="5" id="KW-0808">Transferase</keyword>
<proteinExistence type="predicted"/>
<evidence type="ECO:0000256" key="1">
    <source>
        <dbReference type="ARBA" id="ARBA00004496"/>
    </source>
</evidence>
<organism evidence="12 13">
    <name type="scientific">Candidatus Blautia merdigallinarum</name>
    <dbReference type="NCBI Taxonomy" id="2838495"/>
    <lineage>
        <taxon>Bacteria</taxon>
        <taxon>Bacillati</taxon>
        <taxon>Bacillota</taxon>
        <taxon>Clostridia</taxon>
        <taxon>Lachnospirales</taxon>
        <taxon>Lachnospiraceae</taxon>
        <taxon>Blautia</taxon>
    </lineage>
</organism>
<dbReference type="SUPFAM" id="SSF55804">
    <property type="entry name" value="Phoshotransferase/anion transport protein"/>
    <property type="match status" value="1"/>
</dbReference>
<evidence type="ECO:0000256" key="8">
    <source>
        <dbReference type="ARBA" id="ARBA00037387"/>
    </source>
</evidence>
<dbReference type="Pfam" id="PF00359">
    <property type="entry name" value="PTS_EIIA_2"/>
    <property type="match status" value="1"/>
</dbReference>
<evidence type="ECO:0000256" key="4">
    <source>
        <dbReference type="ARBA" id="ARBA00022553"/>
    </source>
</evidence>
<name>A0A9D2SK62_9FIRM</name>
<reference evidence="12" key="2">
    <citation type="submission" date="2021-04" db="EMBL/GenBank/DDBJ databases">
        <authorList>
            <person name="Gilroy R."/>
        </authorList>
    </citation>
    <scope>NUCLEOTIDE SEQUENCE</scope>
    <source>
        <strain evidence="12">ChiSxjej6B18-287</strain>
    </source>
</reference>
<dbReference type="InterPro" id="IPR051351">
    <property type="entry name" value="Ascorbate-PTS_EIIA_comp"/>
</dbReference>
<evidence type="ECO:0000256" key="6">
    <source>
        <dbReference type="ARBA" id="ARBA00022683"/>
    </source>
</evidence>
<evidence type="ECO:0000256" key="5">
    <source>
        <dbReference type="ARBA" id="ARBA00022679"/>
    </source>
</evidence>
<dbReference type="GO" id="GO:0009401">
    <property type="term" value="P:phosphoenolpyruvate-dependent sugar phosphotransferase system"/>
    <property type="evidence" value="ECO:0007669"/>
    <property type="project" value="UniProtKB-KW"/>
</dbReference>
<dbReference type="EMBL" id="DWWV01000041">
    <property type="protein sequence ID" value="HJC09840.1"/>
    <property type="molecule type" value="Genomic_DNA"/>
</dbReference>
<evidence type="ECO:0000313" key="12">
    <source>
        <dbReference type="EMBL" id="HJC09840.1"/>
    </source>
</evidence>
<dbReference type="AlphaFoldDB" id="A0A9D2SK62"/>
<accession>A0A9D2SK62</accession>
<reference evidence="12" key="1">
    <citation type="journal article" date="2021" name="PeerJ">
        <title>Extensive microbial diversity within the chicken gut microbiome revealed by metagenomics and culture.</title>
        <authorList>
            <person name="Gilroy R."/>
            <person name="Ravi A."/>
            <person name="Getino M."/>
            <person name="Pursley I."/>
            <person name="Horton D.L."/>
            <person name="Alikhan N.F."/>
            <person name="Baker D."/>
            <person name="Gharbi K."/>
            <person name="Hall N."/>
            <person name="Watson M."/>
            <person name="Adriaenssens E.M."/>
            <person name="Foster-Nyarko E."/>
            <person name="Jarju S."/>
            <person name="Secka A."/>
            <person name="Antonio M."/>
            <person name="Oren A."/>
            <person name="Chaudhuri R.R."/>
            <person name="La Ragione R."/>
            <person name="Hildebrand F."/>
            <person name="Pallen M.J."/>
        </authorList>
    </citation>
    <scope>NUCLEOTIDE SEQUENCE</scope>
    <source>
        <strain evidence="12">ChiSxjej6B18-287</strain>
    </source>
</reference>
<keyword evidence="6" id="KW-0598">Phosphotransferase system</keyword>
<dbReference type="GO" id="GO:0005737">
    <property type="term" value="C:cytoplasm"/>
    <property type="evidence" value="ECO:0007669"/>
    <property type="project" value="UniProtKB-SubCell"/>
</dbReference>
<evidence type="ECO:0000313" key="13">
    <source>
        <dbReference type="Proteomes" id="UP000823893"/>
    </source>
</evidence>
<comment type="function">
    <text evidence="8">The phosphoenolpyruvate-dependent sugar phosphotransferase system (sugar PTS), a major carbohydrate active transport system, catalyzes the phosphorylation of incoming sugar substrates concomitantly with their translocation across the cell membrane. The enzyme II UlaABC PTS system is involved in ascorbate transport.</text>
</comment>
<dbReference type="Gene3D" id="3.40.930.10">
    <property type="entry name" value="Mannitol-specific EII, Chain A"/>
    <property type="match status" value="1"/>
</dbReference>
<keyword evidence="3" id="KW-0963">Cytoplasm</keyword>
<sequence>MIENITRDDIDVHVKAENWEDAIKKSSEYLLKTGKITEGYIDSMIEAVHRVGPYIVLGHSVALAHARPECGVNELAVHFTTLDPPVPFGSEQFDPVSLLITLAAIDADSHLELMSELAGILMDTENVDRLSECDSKDGFLENLQRMAMEE</sequence>
<feature type="domain" description="PTS EIIA type-2" evidence="11">
    <location>
        <begin position="3"/>
        <end position="146"/>
    </location>
</feature>
<gene>
    <name evidence="12" type="ORF">H9935_03380</name>
</gene>
<dbReference type="Proteomes" id="UP000823893">
    <property type="component" value="Unassembled WGS sequence"/>
</dbReference>
<keyword evidence="12" id="KW-0762">Sugar transport</keyword>
<evidence type="ECO:0000256" key="9">
    <source>
        <dbReference type="ARBA" id="ARBA00041175"/>
    </source>
</evidence>
<dbReference type="InterPro" id="IPR002178">
    <property type="entry name" value="PTS_EIIA_type-2_dom"/>
</dbReference>
<dbReference type="PANTHER" id="PTHR36203:SF1">
    <property type="entry name" value="ASCORBATE-SPECIFIC PTS SYSTEM EIIA COMPONENT"/>
    <property type="match status" value="1"/>
</dbReference>
<dbReference type="PANTHER" id="PTHR36203">
    <property type="entry name" value="ASCORBATE-SPECIFIC PTS SYSTEM EIIA COMPONENT"/>
    <property type="match status" value="1"/>
</dbReference>
<dbReference type="GO" id="GO:0016301">
    <property type="term" value="F:kinase activity"/>
    <property type="evidence" value="ECO:0007669"/>
    <property type="project" value="UniProtKB-KW"/>
</dbReference>
<evidence type="ECO:0000256" key="2">
    <source>
        <dbReference type="ARBA" id="ARBA00022448"/>
    </source>
</evidence>
<evidence type="ECO:0000259" key="11">
    <source>
        <dbReference type="PROSITE" id="PS51094"/>
    </source>
</evidence>
<dbReference type="PROSITE" id="PS51094">
    <property type="entry name" value="PTS_EIIA_TYPE_2"/>
    <property type="match status" value="1"/>
</dbReference>
<comment type="subcellular location">
    <subcellularLocation>
        <location evidence="1">Cytoplasm</location>
    </subcellularLocation>
</comment>
<protein>
    <recommendedName>
        <fullName evidence="9">Ascorbate-specific PTS system EIIA component</fullName>
    </recommendedName>
    <alternativeName>
        <fullName evidence="10">Ascorbate-specific phosphotransferase enzyme IIA component</fullName>
    </alternativeName>
</protein>
<evidence type="ECO:0000256" key="7">
    <source>
        <dbReference type="ARBA" id="ARBA00022777"/>
    </source>
</evidence>